<evidence type="ECO:0000256" key="6">
    <source>
        <dbReference type="RuleBase" id="RU000553"/>
    </source>
</evidence>
<dbReference type="PROSITE" id="PS51160">
    <property type="entry name" value="ACYLPHOSPHATASE_3"/>
    <property type="match status" value="1"/>
</dbReference>
<evidence type="ECO:0000256" key="5">
    <source>
        <dbReference type="PROSITE-ProRule" id="PRU00520"/>
    </source>
</evidence>
<dbReference type="FunFam" id="3.30.70.100:FF:000011">
    <property type="entry name" value="Acylphosphatase"/>
    <property type="match status" value="1"/>
</dbReference>
<dbReference type="InterPro" id="IPR001792">
    <property type="entry name" value="Acylphosphatase-like_dom"/>
</dbReference>
<evidence type="ECO:0000256" key="1">
    <source>
        <dbReference type="ARBA" id="ARBA00005614"/>
    </source>
</evidence>
<comment type="catalytic activity">
    <reaction evidence="4 5 6">
        <text>an acyl phosphate + H2O = a carboxylate + phosphate + H(+)</text>
        <dbReference type="Rhea" id="RHEA:14965"/>
        <dbReference type="ChEBI" id="CHEBI:15377"/>
        <dbReference type="ChEBI" id="CHEBI:15378"/>
        <dbReference type="ChEBI" id="CHEBI:29067"/>
        <dbReference type="ChEBI" id="CHEBI:43474"/>
        <dbReference type="ChEBI" id="CHEBI:59918"/>
        <dbReference type="EC" id="3.6.1.7"/>
    </reaction>
</comment>
<dbReference type="SUPFAM" id="SSF54975">
    <property type="entry name" value="Acylphosphatase/BLUF domain-like"/>
    <property type="match status" value="1"/>
</dbReference>
<keyword evidence="8" id="KW-0732">Signal</keyword>
<dbReference type="EC" id="3.6.1.7" evidence="2 5"/>
<dbReference type="GO" id="GO:0003998">
    <property type="term" value="F:acylphosphatase activity"/>
    <property type="evidence" value="ECO:0007669"/>
    <property type="project" value="UniProtKB-EC"/>
</dbReference>
<dbReference type="AlphaFoldDB" id="A0A1Q3FZB9"/>
<dbReference type="InterPro" id="IPR020456">
    <property type="entry name" value="Acylphosphatase"/>
</dbReference>
<evidence type="ECO:0000313" key="10">
    <source>
        <dbReference type="EMBL" id="JAV32909.1"/>
    </source>
</evidence>
<feature type="active site" evidence="5">
    <location>
        <position position="73"/>
    </location>
</feature>
<evidence type="ECO:0000259" key="9">
    <source>
        <dbReference type="PROSITE" id="PS51160"/>
    </source>
</evidence>
<dbReference type="Pfam" id="PF00708">
    <property type="entry name" value="Acylphosphatase"/>
    <property type="match status" value="1"/>
</dbReference>
<evidence type="ECO:0000256" key="7">
    <source>
        <dbReference type="RuleBase" id="RU004168"/>
    </source>
</evidence>
<comment type="similarity">
    <text evidence="1 7">Belongs to the acylphosphatase family.</text>
</comment>
<organism evidence="10">
    <name type="scientific">Culex tarsalis</name>
    <name type="common">Encephalitis mosquito</name>
    <dbReference type="NCBI Taxonomy" id="7177"/>
    <lineage>
        <taxon>Eukaryota</taxon>
        <taxon>Metazoa</taxon>
        <taxon>Ecdysozoa</taxon>
        <taxon>Arthropoda</taxon>
        <taxon>Hexapoda</taxon>
        <taxon>Insecta</taxon>
        <taxon>Pterygota</taxon>
        <taxon>Neoptera</taxon>
        <taxon>Endopterygota</taxon>
        <taxon>Diptera</taxon>
        <taxon>Nematocera</taxon>
        <taxon>Culicoidea</taxon>
        <taxon>Culicidae</taxon>
        <taxon>Culicinae</taxon>
        <taxon>Culicini</taxon>
        <taxon>Culex</taxon>
        <taxon>Culex</taxon>
    </lineage>
</organism>
<proteinExistence type="inferred from homology"/>
<dbReference type="PRINTS" id="PR00112">
    <property type="entry name" value="ACYLPHPHTASE"/>
</dbReference>
<evidence type="ECO:0000256" key="2">
    <source>
        <dbReference type="ARBA" id="ARBA00012150"/>
    </source>
</evidence>
<dbReference type="InterPro" id="IPR017968">
    <property type="entry name" value="Acylphosphatase_CS"/>
</dbReference>
<protein>
    <recommendedName>
        <fullName evidence="2 5">Acylphosphatase</fullName>
        <ecNumber evidence="2 5">3.6.1.7</ecNumber>
    </recommendedName>
</protein>
<reference evidence="10" key="1">
    <citation type="submission" date="2017-01" db="EMBL/GenBank/DDBJ databases">
        <title>A deep insight into the sialotranscriptome of adult male and female Cluex tarsalis mosquitoes.</title>
        <authorList>
            <person name="Ribeiro J.M."/>
            <person name="Moreira F."/>
            <person name="Bernard K.A."/>
            <person name="Calvo E."/>
        </authorList>
    </citation>
    <scope>NUCLEOTIDE SEQUENCE</scope>
    <source>
        <strain evidence="10">Kern County</strain>
        <tissue evidence="10">Salivary glands</tissue>
    </source>
</reference>
<dbReference type="Gene3D" id="3.30.70.100">
    <property type="match status" value="1"/>
</dbReference>
<keyword evidence="3 5" id="KW-0378">Hydrolase</keyword>
<dbReference type="PANTHER" id="PTHR10029:SF3">
    <property type="entry name" value="ACYLPHOSPHATASE-RELATED"/>
    <property type="match status" value="1"/>
</dbReference>
<dbReference type="PROSITE" id="PS00150">
    <property type="entry name" value="ACYLPHOSPHATASE_1"/>
    <property type="match status" value="1"/>
</dbReference>
<dbReference type="EMBL" id="GFDL01002136">
    <property type="protein sequence ID" value="JAV32909.1"/>
    <property type="molecule type" value="Transcribed_RNA"/>
</dbReference>
<name>A0A1Q3FZB9_CULTA</name>
<feature type="domain" description="Acylphosphatase-like" evidence="9">
    <location>
        <begin position="58"/>
        <end position="148"/>
    </location>
</feature>
<accession>A0A1Q3FZB9</accession>
<feature type="chain" id="PRO_5012026771" description="Acylphosphatase" evidence="8">
    <location>
        <begin position="23"/>
        <end position="148"/>
    </location>
</feature>
<evidence type="ECO:0000256" key="4">
    <source>
        <dbReference type="ARBA" id="ARBA00047645"/>
    </source>
</evidence>
<dbReference type="PROSITE" id="PS00151">
    <property type="entry name" value="ACYLPHOSPHATASE_2"/>
    <property type="match status" value="1"/>
</dbReference>
<sequence>MRRRELSCFILVVAVVQQQIEATCLASGCPSEPKKLFTSDAAAAGSSPKLNMAGKLLACDFEVFGIVQGVFFRKYTQKQATSLGLRGWCMNTRDGTVKGQMEGEEKPINEMKYWLQKKGSPTSRIDKVVFGELKEIPKYSFNDFGIRR</sequence>
<feature type="active site" evidence="5">
    <location>
        <position position="91"/>
    </location>
</feature>
<evidence type="ECO:0000256" key="8">
    <source>
        <dbReference type="SAM" id="SignalP"/>
    </source>
</evidence>
<evidence type="ECO:0000256" key="3">
    <source>
        <dbReference type="ARBA" id="ARBA00022801"/>
    </source>
</evidence>
<feature type="signal peptide" evidence="8">
    <location>
        <begin position="1"/>
        <end position="22"/>
    </location>
</feature>
<dbReference type="PANTHER" id="PTHR10029">
    <property type="entry name" value="ACYLPHOSPHATASE"/>
    <property type="match status" value="1"/>
</dbReference>
<dbReference type="InterPro" id="IPR036046">
    <property type="entry name" value="Acylphosphatase-like_dom_sf"/>
</dbReference>